<name>A0AAV3J4B5_ENTAV</name>
<evidence type="ECO:0000313" key="1">
    <source>
        <dbReference type="EMBL" id="EOT42978.1"/>
    </source>
</evidence>
<keyword evidence="3" id="KW-1185">Reference proteome</keyword>
<reference evidence="1 3" key="1">
    <citation type="submission" date="2013-03" db="EMBL/GenBank/DDBJ databases">
        <title>The Genome Sequence of Enterococcus avium ATCC_14025 (Illumina only assembly).</title>
        <authorList>
            <consortium name="The Broad Institute Genomics Platform"/>
            <consortium name="The Broad Institute Genome Sequencing Center for Infectious Disease"/>
            <person name="Earl A."/>
            <person name="Russ C."/>
            <person name="Gilmore M."/>
            <person name="Surin D."/>
            <person name="Walker B."/>
            <person name="Young S."/>
            <person name="Zeng Q."/>
            <person name="Gargeya S."/>
            <person name="Fitzgerald M."/>
            <person name="Haas B."/>
            <person name="Abouelleil A."/>
            <person name="Allen A.W."/>
            <person name="Alvarado L."/>
            <person name="Arachchi H.M."/>
            <person name="Berlin A.M."/>
            <person name="Chapman S.B."/>
            <person name="Gainer-Dewar J."/>
            <person name="Goldberg J."/>
            <person name="Griggs A."/>
            <person name="Gujja S."/>
            <person name="Hansen M."/>
            <person name="Howarth C."/>
            <person name="Imamovic A."/>
            <person name="Ireland A."/>
            <person name="Larimer J."/>
            <person name="McCowan C."/>
            <person name="Murphy C."/>
            <person name="Pearson M."/>
            <person name="Poon T.W."/>
            <person name="Priest M."/>
            <person name="Roberts A."/>
            <person name="Saif S."/>
            <person name="Shea T."/>
            <person name="Sisk P."/>
            <person name="Sykes S."/>
            <person name="Wortman J."/>
            <person name="Nusbaum C."/>
            <person name="Birren B."/>
        </authorList>
    </citation>
    <scope>NUCLEOTIDE SEQUENCE [LARGE SCALE GENOMIC DNA]</scope>
    <source>
        <strain evidence="1 3">ATCC 14025</strain>
    </source>
</reference>
<protein>
    <submittedName>
        <fullName evidence="2">Uncharacterized protein</fullName>
    </submittedName>
</protein>
<organism evidence="2 4">
    <name type="scientific">Enterococcus avium ATCC 14025</name>
    <dbReference type="NCBI Taxonomy" id="1140002"/>
    <lineage>
        <taxon>Bacteria</taxon>
        <taxon>Bacillati</taxon>
        <taxon>Bacillota</taxon>
        <taxon>Bacilli</taxon>
        <taxon>Lactobacillales</taxon>
        <taxon>Enterococcaceae</taxon>
        <taxon>Enterococcus</taxon>
    </lineage>
</organism>
<proteinExistence type="predicted"/>
<dbReference type="AlphaFoldDB" id="A0AAV3J4B5"/>
<dbReference type="Proteomes" id="UP000014107">
    <property type="component" value="Unassembled WGS sequence"/>
</dbReference>
<gene>
    <name evidence="2" type="ORF">I570_02328</name>
    <name evidence="1" type="ORF">OMU_02918</name>
</gene>
<reference evidence="2 4" key="2">
    <citation type="submission" date="2013-03" db="EMBL/GenBank/DDBJ databases">
        <title>The Genome Sequence of Enterococcus avium ATCC_14025 (PacBio/Illumina hybrid assembly).</title>
        <authorList>
            <consortium name="The Broad Institute Genomics Platform"/>
            <consortium name="The Broad Institute Genome Sequencing Center for Infectious Disease"/>
            <person name="Earl A."/>
            <person name="Russ C."/>
            <person name="Gilmore M."/>
            <person name="Surin D."/>
            <person name="Walker B."/>
            <person name="Young S."/>
            <person name="Zeng Q."/>
            <person name="Gargeya S."/>
            <person name="Fitzgerald M."/>
            <person name="Haas B."/>
            <person name="Abouelleil A."/>
            <person name="Allen A.W."/>
            <person name="Alvarado L."/>
            <person name="Arachchi H.M."/>
            <person name="Berlin A.M."/>
            <person name="Chapman S.B."/>
            <person name="Gainer-Dewar J."/>
            <person name="Goldberg J."/>
            <person name="Griggs A."/>
            <person name="Gujja S."/>
            <person name="Hansen M."/>
            <person name="Howarth C."/>
            <person name="Imamovic A."/>
            <person name="Ireland A."/>
            <person name="Larimer J."/>
            <person name="McCowan C."/>
            <person name="Murphy C."/>
            <person name="Pearson M."/>
            <person name="Poon T.W."/>
            <person name="Priest M."/>
            <person name="Roberts A."/>
            <person name="Saif S."/>
            <person name="Shea T."/>
            <person name="Sisk P."/>
            <person name="Sykes S."/>
            <person name="Wortman J."/>
            <person name="Nusbaum C."/>
            <person name="Birren B."/>
        </authorList>
    </citation>
    <scope>NUCLEOTIDE SEQUENCE [LARGE SCALE GENOMIC DNA]</scope>
    <source>
        <strain evidence="2 4">ATCC 14025</strain>
    </source>
</reference>
<dbReference type="Proteomes" id="UP000014104">
    <property type="component" value="Unassembled WGS sequence"/>
</dbReference>
<evidence type="ECO:0000313" key="2">
    <source>
        <dbReference type="EMBL" id="EOU22126.1"/>
    </source>
</evidence>
<accession>A0AAV3J4B5</accession>
<sequence length="52" mass="6017">MERRVRGNSHARCEAGEKMEITSKSYLSLSVGWTNLTESYWQQHLIGAGRYK</sequence>
<dbReference type="EMBL" id="AHYV01000030">
    <property type="protein sequence ID" value="EOT42978.1"/>
    <property type="molecule type" value="Genomic_DNA"/>
</dbReference>
<comment type="caution">
    <text evidence="2">The sequence shown here is derived from an EMBL/GenBank/DDBJ whole genome shotgun (WGS) entry which is preliminary data.</text>
</comment>
<evidence type="ECO:0000313" key="4">
    <source>
        <dbReference type="Proteomes" id="UP000014107"/>
    </source>
</evidence>
<evidence type="ECO:0000313" key="3">
    <source>
        <dbReference type="Proteomes" id="UP000014104"/>
    </source>
</evidence>
<dbReference type="EMBL" id="ASWL01000003">
    <property type="protein sequence ID" value="EOU22126.1"/>
    <property type="molecule type" value="Genomic_DNA"/>
</dbReference>